<feature type="region of interest" description="Disordered" evidence="1">
    <location>
        <begin position="270"/>
        <end position="306"/>
    </location>
</feature>
<feature type="compositionally biased region" description="Basic residues" evidence="1">
    <location>
        <begin position="225"/>
        <end position="238"/>
    </location>
</feature>
<organism evidence="2 3">
    <name type="scientific">Suillus placidus</name>
    <dbReference type="NCBI Taxonomy" id="48579"/>
    <lineage>
        <taxon>Eukaryota</taxon>
        <taxon>Fungi</taxon>
        <taxon>Dikarya</taxon>
        <taxon>Basidiomycota</taxon>
        <taxon>Agaricomycotina</taxon>
        <taxon>Agaricomycetes</taxon>
        <taxon>Agaricomycetidae</taxon>
        <taxon>Boletales</taxon>
        <taxon>Suillineae</taxon>
        <taxon>Suillaceae</taxon>
        <taxon>Suillus</taxon>
    </lineage>
</organism>
<evidence type="ECO:0000313" key="3">
    <source>
        <dbReference type="Proteomes" id="UP000714275"/>
    </source>
</evidence>
<evidence type="ECO:0000256" key="1">
    <source>
        <dbReference type="SAM" id="MobiDB-lite"/>
    </source>
</evidence>
<sequence length="306" mass="33394">MHSLKPSTLLASRPLRTTLPPTRPAPSSSFDRLVEIVREYENNEKKAMAEAVAHAIVQPIPLRRPNVMSLAHILCFDPGVAPGQATVEETKDNVSAPSSECIGAEVSNLDEAAMSFEDMDVYLNYFDEDEEENTQPHSPVQWNASPMLGWIPPSGCEDIEVGHEDLTCSSQISHSTLHRVPRAPDEPVHIPDTQPADVRATSKSSPHPPAQLPRTRVVLAQTQRTRAKSKSRDRKAKSRVSCGYGQPPRGGIPPALARDVTKSHALRAEQENKRMRAAAARAGEGRKPSVLQGASVETEDGMARIC</sequence>
<dbReference type="OrthoDB" id="2668884at2759"/>
<dbReference type="AlphaFoldDB" id="A0A9P6ZXY3"/>
<reference evidence="2" key="1">
    <citation type="journal article" date="2020" name="New Phytol.">
        <title>Comparative genomics reveals dynamic genome evolution in host specialist ectomycorrhizal fungi.</title>
        <authorList>
            <person name="Lofgren L.A."/>
            <person name="Nguyen N.H."/>
            <person name="Vilgalys R."/>
            <person name="Ruytinx J."/>
            <person name="Liao H.L."/>
            <person name="Branco S."/>
            <person name="Kuo A."/>
            <person name="LaButti K."/>
            <person name="Lipzen A."/>
            <person name="Andreopoulos W."/>
            <person name="Pangilinan J."/>
            <person name="Riley R."/>
            <person name="Hundley H."/>
            <person name="Na H."/>
            <person name="Barry K."/>
            <person name="Grigoriev I.V."/>
            <person name="Stajich J.E."/>
            <person name="Kennedy P.G."/>
        </authorList>
    </citation>
    <scope>NUCLEOTIDE SEQUENCE</scope>
    <source>
        <strain evidence="2">DOB743</strain>
    </source>
</reference>
<proteinExistence type="predicted"/>
<gene>
    <name evidence="2" type="ORF">EV702DRAFT_1092792</name>
</gene>
<evidence type="ECO:0000313" key="2">
    <source>
        <dbReference type="EMBL" id="KAG1778879.1"/>
    </source>
</evidence>
<keyword evidence="3" id="KW-1185">Reference proteome</keyword>
<feature type="region of interest" description="Disordered" evidence="1">
    <location>
        <begin position="173"/>
        <end position="256"/>
    </location>
</feature>
<protein>
    <submittedName>
        <fullName evidence="2">Uncharacterized protein</fullName>
    </submittedName>
</protein>
<feature type="compositionally biased region" description="Low complexity" evidence="1">
    <location>
        <begin position="7"/>
        <end position="28"/>
    </location>
</feature>
<accession>A0A9P6ZXY3</accession>
<dbReference type="EMBL" id="JABBWD010000014">
    <property type="protein sequence ID" value="KAG1778879.1"/>
    <property type="molecule type" value="Genomic_DNA"/>
</dbReference>
<comment type="caution">
    <text evidence="2">The sequence shown here is derived from an EMBL/GenBank/DDBJ whole genome shotgun (WGS) entry which is preliminary data.</text>
</comment>
<dbReference type="Proteomes" id="UP000714275">
    <property type="component" value="Unassembled WGS sequence"/>
</dbReference>
<name>A0A9P6ZXY3_9AGAM</name>
<feature type="region of interest" description="Disordered" evidence="1">
    <location>
        <begin position="1"/>
        <end position="28"/>
    </location>
</feature>